<name>A0ABR4GG54_9EURO</name>
<dbReference type="Gene3D" id="3.90.1410.10">
    <property type="entry name" value="set domain protein methyltransferase, domain 1"/>
    <property type="match status" value="1"/>
</dbReference>
<dbReference type="GO" id="GO:0032259">
    <property type="term" value="P:methylation"/>
    <property type="evidence" value="ECO:0007669"/>
    <property type="project" value="UniProtKB-KW"/>
</dbReference>
<dbReference type="InterPro" id="IPR050600">
    <property type="entry name" value="SETD3_SETD6_MTase"/>
</dbReference>
<accession>A0ABR4GG54</accession>
<dbReference type="Proteomes" id="UP001610563">
    <property type="component" value="Unassembled WGS sequence"/>
</dbReference>
<protein>
    <submittedName>
        <fullName evidence="2">Ribosomal N-lysine methyltransferase</fullName>
    </submittedName>
</protein>
<dbReference type="PANTHER" id="PTHR13271">
    <property type="entry name" value="UNCHARACTERIZED PUTATIVE METHYLTRANSFERASE"/>
    <property type="match status" value="1"/>
</dbReference>
<feature type="domain" description="SET" evidence="1">
    <location>
        <begin position="31"/>
        <end position="286"/>
    </location>
</feature>
<evidence type="ECO:0000259" key="1">
    <source>
        <dbReference type="PROSITE" id="PS50280"/>
    </source>
</evidence>
<evidence type="ECO:0000313" key="3">
    <source>
        <dbReference type="Proteomes" id="UP001610563"/>
    </source>
</evidence>
<dbReference type="SUPFAM" id="SSF82199">
    <property type="entry name" value="SET domain"/>
    <property type="match status" value="1"/>
</dbReference>
<dbReference type="PANTHER" id="PTHR13271:SF137">
    <property type="entry name" value="SET DOMAIN-CONTAINING PROTEIN"/>
    <property type="match status" value="1"/>
</dbReference>
<dbReference type="SMART" id="SM00317">
    <property type="entry name" value="SET"/>
    <property type="match status" value="1"/>
</dbReference>
<sequence length="447" mass="50982">MCRDTMSDTDSPGIEHENFTKWAVAHGIKIKGVAPARFPGRRLGMIATRHIKENEIMLSIPVKLMLTIDSIPREFVSQFPEGASIHGILAAFLTHGDPKLLSELDTWRSVWPDWEEFESSMPIFWPKHLRVSSSTFEIPSEEDQHQSVSEGAPVLLPPSISGRWNSLPSISQSAPKPYETRYQNLLAQQEKRLKSAWDSVVSVFPETEWKTFAYNWSIINSRSFYYISPGKDEPEDWNDAIGMVPYADYFNHVDDAACEVKFDGWKYTFKATRRYVRGEEVYMSYGSHTNDFLLVEYGFCPDDNPSDSVYLDDLIIPDLSAEQKEALDAHDCLGNYEVLSSGLDERLVAVANIKYMSLKDWRGLTNGKDGLERASDAKRVREIHRGWLERYLEEGTLAVRATKDLLKTAADESTRAKLDLILSRWKQIMQLCESAFESTSPYNKGHI</sequence>
<dbReference type="Pfam" id="PF00856">
    <property type="entry name" value="SET"/>
    <property type="match status" value="1"/>
</dbReference>
<reference evidence="2 3" key="1">
    <citation type="submission" date="2024-07" db="EMBL/GenBank/DDBJ databases">
        <title>Section-level genome sequencing and comparative genomics of Aspergillus sections Usti and Cavernicolus.</title>
        <authorList>
            <consortium name="Lawrence Berkeley National Laboratory"/>
            <person name="Nybo J.L."/>
            <person name="Vesth T.C."/>
            <person name="Theobald S."/>
            <person name="Frisvad J.C."/>
            <person name="Larsen T.O."/>
            <person name="Kjaerboelling I."/>
            <person name="Rothschild-Mancinelli K."/>
            <person name="Lyhne E.K."/>
            <person name="Kogle M.E."/>
            <person name="Barry K."/>
            <person name="Clum A."/>
            <person name="Na H."/>
            <person name="Ledsgaard L."/>
            <person name="Lin J."/>
            <person name="Lipzen A."/>
            <person name="Kuo A."/>
            <person name="Riley R."/>
            <person name="Mondo S."/>
            <person name="Labutti K."/>
            <person name="Haridas S."/>
            <person name="Pangalinan J."/>
            <person name="Salamov A.A."/>
            <person name="Simmons B.A."/>
            <person name="Magnuson J.K."/>
            <person name="Chen J."/>
            <person name="Drula E."/>
            <person name="Henrissat B."/>
            <person name="Wiebenga A."/>
            <person name="Lubbers R.J."/>
            <person name="Gomes A.C."/>
            <person name="Makela M.R."/>
            <person name="Stajich J."/>
            <person name="Grigoriev I.V."/>
            <person name="Mortensen U.H."/>
            <person name="De Vries R.P."/>
            <person name="Baker S.E."/>
            <person name="Andersen M.R."/>
        </authorList>
    </citation>
    <scope>NUCLEOTIDE SEQUENCE [LARGE SCALE GENOMIC DNA]</scope>
    <source>
        <strain evidence="2 3">CBS 209.92</strain>
    </source>
</reference>
<evidence type="ECO:0000313" key="2">
    <source>
        <dbReference type="EMBL" id="KAL2797594.1"/>
    </source>
</evidence>
<dbReference type="InterPro" id="IPR046341">
    <property type="entry name" value="SET_dom_sf"/>
</dbReference>
<dbReference type="InterPro" id="IPR001214">
    <property type="entry name" value="SET_dom"/>
</dbReference>
<comment type="caution">
    <text evidence="2">The sequence shown here is derived from an EMBL/GenBank/DDBJ whole genome shotgun (WGS) entry which is preliminary data.</text>
</comment>
<dbReference type="GO" id="GO:0008168">
    <property type="term" value="F:methyltransferase activity"/>
    <property type="evidence" value="ECO:0007669"/>
    <property type="project" value="UniProtKB-KW"/>
</dbReference>
<proteinExistence type="predicted"/>
<dbReference type="EMBL" id="JBFTWV010000018">
    <property type="protein sequence ID" value="KAL2797594.1"/>
    <property type="molecule type" value="Genomic_DNA"/>
</dbReference>
<gene>
    <name evidence="2" type="ORF">BJX66DRAFT_297527</name>
</gene>
<organism evidence="2 3">
    <name type="scientific">Aspergillus keveii</name>
    <dbReference type="NCBI Taxonomy" id="714993"/>
    <lineage>
        <taxon>Eukaryota</taxon>
        <taxon>Fungi</taxon>
        <taxon>Dikarya</taxon>
        <taxon>Ascomycota</taxon>
        <taxon>Pezizomycotina</taxon>
        <taxon>Eurotiomycetes</taxon>
        <taxon>Eurotiomycetidae</taxon>
        <taxon>Eurotiales</taxon>
        <taxon>Aspergillaceae</taxon>
        <taxon>Aspergillus</taxon>
        <taxon>Aspergillus subgen. Nidulantes</taxon>
    </lineage>
</organism>
<dbReference type="PROSITE" id="PS50280">
    <property type="entry name" value="SET"/>
    <property type="match status" value="1"/>
</dbReference>
<keyword evidence="2" id="KW-0808">Transferase</keyword>
<keyword evidence="2" id="KW-0489">Methyltransferase</keyword>
<keyword evidence="3" id="KW-1185">Reference proteome</keyword>